<comment type="similarity">
    <text evidence="2 9">Belongs to the CRISPR-associated endoribonuclease Cas2 protein family.</text>
</comment>
<reference evidence="10 11" key="1">
    <citation type="submission" date="2016-10" db="EMBL/GenBank/DDBJ databases">
        <authorList>
            <person name="de Groot N.N."/>
        </authorList>
    </citation>
    <scope>NUCLEOTIDE SEQUENCE [LARGE SCALE GENOMIC DNA]</scope>
    <source>
        <strain evidence="10 11">KPR-7B</strain>
    </source>
</reference>
<accession>A0A1G9X0R9</accession>
<comment type="cofactor">
    <cofactor evidence="1 9">
        <name>Mg(2+)</name>
        <dbReference type="ChEBI" id="CHEBI:18420"/>
    </cofactor>
</comment>
<sequence length="106" mass="12346">MADDPMWCVVMFDLPVGTKKQRREATRFRNLLLDEGYWRAQYSVYVRYSPTVAGEGRRVGVIKSGLPTGGEVRILYVTDREWARTLCFRNEAPVEVEEEPQQLMIF</sequence>
<evidence type="ECO:0000256" key="1">
    <source>
        <dbReference type="ARBA" id="ARBA00001946"/>
    </source>
</evidence>
<dbReference type="GO" id="GO:0043571">
    <property type="term" value="P:maintenance of CRISPR repeat elements"/>
    <property type="evidence" value="ECO:0007669"/>
    <property type="project" value="UniProtKB-UniRule"/>
</dbReference>
<keyword evidence="6 9" id="KW-0378">Hydrolase</keyword>
<protein>
    <recommendedName>
        <fullName evidence="9">CRISPR-associated endoribonuclease Cas2</fullName>
        <ecNumber evidence="9">3.1.-.-</ecNumber>
    </recommendedName>
</protein>
<proteinExistence type="inferred from homology"/>
<dbReference type="OrthoDB" id="9791737at2"/>
<dbReference type="NCBIfam" id="TIGR01573">
    <property type="entry name" value="cas2"/>
    <property type="match status" value="1"/>
</dbReference>
<comment type="function">
    <text evidence="9">CRISPR (clustered regularly interspaced short palindromic repeat), is an adaptive immune system that provides protection against mobile genetic elements (viruses, transposable elements and conjugative plasmids). CRISPR clusters contain sequences complementary to antecedent mobile elements and target invading nucleic acids. CRISPR clusters are transcribed and processed into CRISPR RNA (crRNA). Functions as a ssRNA-specific endoribonuclease. Involved in the integration of spacer DNA into the CRISPR cassette.</text>
</comment>
<feature type="binding site" evidence="9">
    <location>
        <position position="13"/>
    </location>
    <ligand>
        <name>Mg(2+)</name>
        <dbReference type="ChEBI" id="CHEBI:18420"/>
        <note>catalytic</note>
    </ligand>
</feature>
<evidence type="ECO:0000256" key="4">
    <source>
        <dbReference type="ARBA" id="ARBA00022723"/>
    </source>
</evidence>
<evidence type="ECO:0000313" key="11">
    <source>
        <dbReference type="Proteomes" id="UP000199671"/>
    </source>
</evidence>
<dbReference type="EMBL" id="FNHU01000008">
    <property type="protein sequence ID" value="SDM90299.1"/>
    <property type="molecule type" value="Genomic_DNA"/>
</dbReference>
<name>A0A1G9X0R9_9ACTO</name>
<evidence type="ECO:0000256" key="7">
    <source>
        <dbReference type="ARBA" id="ARBA00022842"/>
    </source>
</evidence>
<comment type="subunit">
    <text evidence="9">Homodimer, forms a heterotetramer with a Cas1 homodimer.</text>
</comment>
<keyword evidence="8 9" id="KW-0051">Antiviral defense</keyword>
<dbReference type="EC" id="3.1.-.-" evidence="9"/>
<dbReference type="HAMAP" id="MF_01471">
    <property type="entry name" value="Cas2"/>
    <property type="match status" value="1"/>
</dbReference>
<dbReference type="InterPro" id="IPR019199">
    <property type="entry name" value="Virulence_VapD/CRISPR_Cas2"/>
</dbReference>
<dbReference type="SUPFAM" id="SSF143430">
    <property type="entry name" value="TTP0101/SSO1404-like"/>
    <property type="match status" value="1"/>
</dbReference>
<gene>
    <name evidence="9" type="primary">cas2</name>
    <name evidence="10" type="ORF">SAMN04487766_108125</name>
</gene>
<organism evidence="10 11">
    <name type="scientific">Actinomyces ruminicola</name>
    <dbReference type="NCBI Taxonomy" id="332524"/>
    <lineage>
        <taxon>Bacteria</taxon>
        <taxon>Bacillati</taxon>
        <taxon>Actinomycetota</taxon>
        <taxon>Actinomycetes</taxon>
        <taxon>Actinomycetales</taxon>
        <taxon>Actinomycetaceae</taxon>
        <taxon>Actinomyces</taxon>
    </lineage>
</organism>
<evidence type="ECO:0000256" key="3">
    <source>
        <dbReference type="ARBA" id="ARBA00022722"/>
    </source>
</evidence>
<keyword evidence="4 9" id="KW-0479">Metal-binding</keyword>
<dbReference type="GO" id="GO:0016787">
    <property type="term" value="F:hydrolase activity"/>
    <property type="evidence" value="ECO:0007669"/>
    <property type="project" value="UniProtKB-KW"/>
</dbReference>
<dbReference type="InterPro" id="IPR021127">
    <property type="entry name" value="CRISPR_associated_Cas2"/>
</dbReference>
<keyword evidence="7 9" id="KW-0460">Magnesium</keyword>
<evidence type="ECO:0000256" key="9">
    <source>
        <dbReference type="HAMAP-Rule" id="MF_01471"/>
    </source>
</evidence>
<keyword evidence="5 9" id="KW-0255">Endonuclease</keyword>
<evidence type="ECO:0000256" key="5">
    <source>
        <dbReference type="ARBA" id="ARBA00022759"/>
    </source>
</evidence>
<dbReference type="Pfam" id="PF09827">
    <property type="entry name" value="CRISPR_Cas2"/>
    <property type="match status" value="1"/>
</dbReference>
<dbReference type="Proteomes" id="UP000199671">
    <property type="component" value="Unassembled WGS sequence"/>
</dbReference>
<evidence type="ECO:0000256" key="6">
    <source>
        <dbReference type="ARBA" id="ARBA00022801"/>
    </source>
</evidence>
<dbReference type="GO" id="GO:0051607">
    <property type="term" value="P:defense response to virus"/>
    <property type="evidence" value="ECO:0007669"/>
    <property type="project" value="UniProtKB-UniRule"/>
</dbReference>
<dbReference type="AlphaFoldDB" id="A0A1G9X0R9"/>
<evidence type="ECO:0000256" key="2">
    <source>
        <dbReference type="ARBA" id="ARBA00009959"/>
    </source>
</evidence>
<evidence type="ECO:0000313" key="10">
    <source>
        <dbReference type="EMBL" id="SDM90299.1"/>
    </source>
</evidence>
<keyword evidence="3 9" id="KW-0540">Nuclease</keyword>
<dbReference type="GO" id="GO:0046872">
    <property type="term" value="F:metal ion binding"/>
    <property type="evidence" value="ECO:0007669"/>
    <property type="project" value="UniProtKB-UniRule"/>
</dbReference>
<dbReference type="GO" id="GO:0004521">
    <property type="term" value="F:RNA endonuclease activity"/>
    <property type="evidence" value="ECO:0007669"/>
    <property type="project" value="InterPro"/>
</dbReference>
<evidence type="ECO:0000256" key="8">
    <source>
        <dbReference type="ARBA" id="ARBA00023118"/>
    </source>
</evidence>